<sequence>MIVNFRYYFLYVRVIGETKHSDILFERYNDLLLIENFNIFKFSKK</sequence>
<dbReference type="EMBL" id="OEJX01000009">
    <property type="protein sequence ID" value="SOR60433.1"/>
    <property type="molecule type" value="Genomic_DNA"/>
</dbReference>
<comment type="caution">
    <text evidence="1">The sequence shown here is derived from an EMBL/GenBank/DDBJ whole genome shotgun (WGS) entry which is preliminary data.</text>
</comment>
<dbReference type="AlphaFoldDB" id="A0AAQ1NVI4"/>
<gene>
    <name evidence="1" type="ORF">LMANV2_170050</name>
</gene>
<dbReference type="Proteomes" id="UP000234460">
    <property type="component" value="Chromosome LMANV2"/>
</dbReference>
<protein>
    <submittedName>
        <fullName evidence="1">Uncharacterized protein</fullName>
    </submittedName>
</protein>
<reference evidence="1 2" key="1">
    <citation type="submission" date="2017-11" db="EMBL/GenBank/DDBJ databases">
        <authorList>
            <person name="Lechat P."/>
        </authorList>
    </citation>
    <scope>NUCLEOTIDE SEQUENCE [LARGE SCALE GENOMIC DNA]</scope>
    <source>
        <strain evidence="1">L495</strain>
    </source>
</reference>
<organism evidence="1 2">
    <name type="scientific">Leptospira interrogans serovar Manilae</name>
    <dbReference type="NCBI Taxonomy" id="214675"/>
    <lineage>
        <taxon>Bacteria</taxon>
        <taxon>Pseudomonadati</taxon>
        <taxon>Spirochaetota</taxon>
        <taxon>Spirochaetia</taxon>
        <taxon>Leptospirales</taxon>
        <taxon>Leptospiraceae</taxon>
        <taxon>Leptospira</taxon>
    </lineage>
</organism>
<name>A0AAQ1NVI4_LEPIR</name>
<evidence type="ECO:0000313" key="1">
    <source>
        <dbReference type="EMBL" id="SOR60433.1"/>
    </source>
</evidence>
<proteinExistence type="predicted"/>
<evidence type="ECO:0000313" key="2">
    <source>
        <dbReference type="Proteomes" id="UP000234460"/>
    </source>
</evidence>
<accession>A0AAQ1NVI4</accession>